<dbReference type="RefSeq" id="WP_046201372.1">
    <property type="nucleotide sequence ID" value="NZ_CP059075.1"/>
</dbReference>
<proteinExistence type="predicted"/>
<sequence length="66" mass="7815">MTPEEINQLFEKQIFIKGIHKNLEIDKNQMANYRRRCNELSLGLKLELLLKIDVIKIQPNEPKRPA</sequence>
<protein>
    <submittedName>
        <fullName evidence="1">Uncharacterized protein</fullName>
    </submittedName>
</protein>
<dbReference type="AlphaFoldDB" id="A0A7U2RQU6"/>
<reference evidence="1 2" key="1">
    <citation type="submission" date="2020-07" db="EMBL/GenBank/DDBJ databases">
        <title>Genomic characterization of Flavobacterium psychrophilum strains.</title>
        <authorList>
            <person name="Castillo D."/>
            <person name="Jorgensen J."/>
            <person name="Middelboe M."/>
        </authorList>
    </citation>
    <scope>NUCLEOTIDE SEQUENCE [LARGE SCALE GENOMIC DNA]</scope>
    <source>
        <strain evidence="1 2">FPS-R7</strain>
    </source>
</reference>
<evidence type="ECO:0000313" key="2">
    <source>
        <dbReference type="Proteomes" id="UP000596329"/>
    </source>
</evidence>
<dbReference type="EMBL" id="CP059075">
    <property type="protein sequence ID" value="QRE03127.1"/>
    <property type="molecule type" value="Genomic_DNA"/>
</dbReference>
<gene>
    <name evidence="1" type="ORF">H0H26_09460</name>
</gene>
<organism evidence="1 2">
    <name type="scientific">Flavobacterium psychrophilum</name>
    <dbReference type="NCBI Taxonomy" id="96345"/>
    <lineage>
        <taxon>Bacteria</taxon>
        <taxon>Pseudomonadati</taxon>
        <taxon>Bacteroidota</taxon>
        <taxon>Flavobacteriia</taxon>
        <taxon>Flavobacteriales</taxon>
        <taxon>Flavobacteriaceae</taxon>
        <taxon>Flavobacterium</taxon>
    </lineage>
</organism>
<accession>A0A7U2RQU6</accession>
<dbReference type="Proteomes" id="UP000596329">
    <property type="component" value="Chromosome"/>
</dbReference>
<evidence type="ECO:0000313" key="1">
    <source>
        <dbReference type="EMBL" id="QRE03127.1"/>
    </source>
</evidence>
<name>A0A7U2RQU6_FLAPS</name>